<keyword evidence="2" id="KW-1185">Reference proteome</keyword>
<comment type="caution">
    <text evidence="1">The sequence shown here is derived from an EMBL/GenBank/DDBJ whole genome shotgun (WGS) entry which is preliminary data.</text>
</comment>
<reference evidence="2" key="1">
    <citation type="journal article" date="2022" name="Mol. Ecol. Resour.">
        <title>The genomes of chicory, endive, great burdock and yacon provide insights into Asteraceae palaeo-polyploidization history and plant inulin production.</title>
        <authorList>
            <person name="Fan W."/>
            <person name="Wang S."/>
            <person name="Wang H."/>
            <person name="Wang A."/>
            <person name="Jiang F."/>
            <person name="Liu H."/>
            <person name="Zhao H."/>
            <person name="Xu D."/>
            <person name="Zhang Y."/>
        </authorList>
    </citation>
    <scope>NUCLEOTIDE SEQUENCE [LARGE SCALE GENOMIC DNA]</scope>
    <source>
        <strain evidence="2">cv. Punajuju</strain>
    </source>
</reference>
<dbReference type="EMBL" id="CM042010">
    <property type="protein sequence ID" value="KAI3781582.1"/>
    <property type="molecule type" value="Genomic_DNA"/>
</dbReference>
<gene>
    <name evidence="1" type="ORF">L2E82_11600</name>
</gene>
<accession>A0ACB9GDL7</accession>
<evidence type="ECO:0000313" key="1">
    <source>
        <dbReference type="EMBL" id="KAI3781582.1"/>
    </source>
</evidence>
<dbReference type="Proteomes" id="UP001055811">
    <property type="component" value="Linkage Group LG02"/>
</dbReference>
<name>A0ACB9GDL7_CICIN</name>
<sequence length="508" mass="57708">MMHPEDLLPFLEQDLKQAGLYGLMMDSSSCDVHDFCSSITTPEDSSMISSDSYFETMFSSNFSTSSNLDDDMQVVVPIEDISRNVEGIEGIEGISGTVLEDVLKWWEESDKMDNIFSEDSIENQGVCGSPFIESGDITMVLSPDDMEVEGETSLYHLLNAYGEAMEMGQTKLANVIIGCIIEKASPLGGTMERVAFNLFDSGSQGDYIKQESMKNFKAAFEAFYEIFPYGRFSHFAANSAILEAIMTNSRKVHIIDFDMGEGVQWPAMLEAIGKLRKDTKLTSIRTNEQSYNFDETKSRLLNHARASGLKLEVQEITTEDLVKEINEGSEKHEFLAFNCMVGLPHMGRRRNRCQVMEFLRVAKQLLLTRDGIITFGDGEDVERTKNSGNYSSFFKEYLNHYHALCESMEQNFPANLTEARIAMESLFVAPHVSSLSWQQKWENIRENYEFKENLGIIGRRLSKESVMEAKEMVRESQSSFKIRVEGKNENEMILEWRGTPLVRVSAWR</sequence>
<evidence type="ECO:0000313" key="2">
    <source>
        <dbReference type="Proteomes" id="UP001055811"/>
    </source>
</evidence>
<proteinExistence type="predicted"/>
<reference evidence="1 2" key="2">
    <citation type="journal article" date="2022" name="Mol. Ecol. Resour.">
        <title>The genomes of chicory, endive, great burdock and yacon provide insights into Asteraceae paleo-polyploidization history and plant inulin production.</title>
        <authorList>
            <person name="Fan W."/>
            <person name="Wang S."/>
            <person name="Wang H."/>
            <person name="Wang A."/>
            <person name="Jiang F."/>
            <person name="Liu H."/>
            <person name="Zhao H."/>
            <person name="Xu D."/>
            <person name="Zhang Y."/>
        </authorList>
    </citation>
    <scope>NUCLEOTIDE SEQUENCE [LARGE SCALE GENOMIC DNA]</scope>
    <source>
        <strain evidence="2">cv. Punajuju</strain>
        <tissue evidence="1">Leaves</tissue>
    </source>
</reference>
<protein>
    <submittedName>
        <fullName evidence="1">Uncharacterized protein</fullName>
    </submittedName>
</protein>
<organism evidence="1 2">
    <name type="scientific">Cichorium intybus</name>
    <name type="common">Chicory</name>
    <dbReference type="NCBI Taxonomy" id="13427"/>
    <lineage>
        <taxon>Eukaryota</taxon>
        <taxon>Viridiplantae</taxon>
        <taxon>Streptophyta</taxon>
        <taxon>Embryophyta</taxon>
        <taxon>Tracheophyta</taxon>
        <taxon>Spermatophyta</taxon>
        <taxon>Magnoliopsida</taxon>
        <taxon>eudicotyledons</taxon>
        <taxon>Gunneridae</taxon>
        <taxon>Pentapetalae</taxon>
        <taxon>asterids</taxon>
        <taxon>campanulids</taxon>
        <taxon>Asterales</taxon>
        <taxon>Asteraceae</taxon>
        <taxon>Cichorioideae</taxon>
        <taxon>Cichorieae</taxon>
        <taxon>Cichoriinae</taxon>
        <taxon>Cichorium</taxon>
    </lineage>
</organism>